<evidence type="ECO:0000259" key="7">
    <source>
        <dbReference type="Pfam" id="PF21539"/>
    </source>
</evidence>
<keyword evidence="9" id="KW-1185">Reference proteome</keyword>
<dbReference type="GO" id="GO:0006355">
    <property type="term" value="P:regulation of DNA-templated transcription"/>
    <property type="evidence" value="ECO:0007669"/>
    <property type="project" value="InterPro"/>
</dbReference>
<gene>
    <name evidence="8" type="ORF">PROFUN_15711</name>
</gene>
<dbReference type="InterPro" id="IPR036529">
    <property type="entry name" value="KIX_dom_sf"/>
</dbReference>
<feature type="region of interest" description="Disordered" evidence="5">
    <location>
        <begin position="162"/>
        <end position="182"/>
    </location>
</feature>
<feature type="domain" description="Mediator complex subunit 15 KIX" evidence="6">
    <location>
        <begin position="21"/>
        <end position="96"/>
    </location>
</feature>
<name>A0A2P6MUN1_9EUKA</name>
<dbReference type="Proteomes" id="UP000241769">
    <property type="component" value="Unassembled WGS sequence"/>
</dbReference>
<evidence type="ECO:0000256" key="2">
    <source>
        <dbReference type="ARBA" id="ARBA00023015"/>
    </source>
</evidence>
<comment type="caution">
    <text evidence="8">The sequence shown here is derived from an EMBL/GenBank/DDBJ whole genome shotgun (WGS) entry which is preliminary data.</text>
</comment>
<sequence>MRTVPPRDLDHVQHKNFGDMNWTSELSQQERSEFIRMMVLTEGISASSADPAKIEDLAKRFEETILSQAQSKVQYRELITQRLATIRKKRTEGTGNAPTVQAPVNRGTAPQQSVNMTGLPLSKPQNTQPMNMGIGQQQQQQTQQPVQQQVVGVQGPGRSWIVPERPGSSVMKASFPNASSHEEKEYQESLTKSLRTLQMLIIMYKQLSIRGTDVKPLGAKITNFVSQLLRIEADITCKQREMNSHYKIGLSPQMYLEAARNVDNLDLQMNQLYNNLTKQAQAGPSMLSTQNPTQGATNVTNTQPNNGPIQHLNINQQNSGINTNSPLAGAGRGTVGQRVGMGRGVQSGATMGGNPQMARQHLGALQGNGANQSQFKPGVAIPALGTATSAPIFVGEEETRTNVVNVSNPPVSKANSAIMPQSSHPTVPMSQQQIQQNQQQQSTISQQPQTQQLPQQPAPQKELAHQMIMKRLEKLDSDPKDILTVVERVKEQHHRTLSSIIKESEDKIVGGSTRTSSVGGEKKRNEKSTGWVPAVFNEWKNNWEAKREDVETKQREERNKRLKIDWRETVEKTLRDEISRYVLSDPYFTSFSSHLETIVMEKRDKSVNDYCLTINVRPSEDTHQIVPQYLPHSVYYGPLGDTSPKYLLPVSLLEAAEVQVKTKGWKDFLDVYKYHLRLTETLDDELSQIQEKTKHWFIQRIVVDKDVVLRFSRAGSPEISLNVPASYPQASPLYSLGPESGIFFKEQKRKFEAQIRALACPFTVTQILLLWEQDVSTDNVGGG</sequence>
<accession>A0A2P6MUN1</accession>
<evidence type="ECO:0000256" key="1">
    <source>
        <dbReference type="ARBA" id="ARBA00004123"/>
    </source>
</evidence>
<evidence type="ECO:0000256" key="5">
    <source>
        <dbReference type="SAM" id="MobiDB-lite"/>
    </source>
</evidence>
<reference evidence="8 9" key="1">
    <citation type="journal article" date="2018" name="Genome Biol. Evol.">
        <title>Multiple Roots of Fruiting Body Formation in Amoebozoa.</title>
        <authorList>
            <person name="Hillmann F."/>
            <person name="Forbes G."/>
            <person name="Novohradska S."/>
            <person name="Ferling I."/>
            <person name="Riege K."/>
            <person name="Groth M."/>
            <person name="Westermann M."/>
            <person name="Marz M."/>
            <person name="Spaller T."/>
            <person name="Winckler T."/>
            <person name="Schaap P."/>
            <person name="Glockner G."/>
        </authorList>
    </citation>
    <scope>NUCLEOTIDE SEQUENCE [LARGE SCALE GENOMIC DNA]</scope>
    <source>
        <strain evidence="8 9">Jena</strain>
    </source>
</reference>
<dbReference type="Pfam" id="PF16987">
    <property type="entry name" value="KIX_2"/>
    <property type="match status" value="1"/>
</dbReference>
<evidence type="ECO:0000259" key="6">
    <source>
        <dbReference type="Pfam" id="PF16987"/>
    </source>
</evidence>
<feature type="region of interest" description="Disordered" evidence="5">
    <location>
        <begin position="283"/>
        <end position="308"/>
    </location>
</feature>
<proteinExistence type="predicted"/>
<organism evidence="8 9">
    <name type="scientific">Planoprotostelium fungivorum</name>
    <dbReference type="NCBI Taxonomy" id="1890364"/>
    <lineage>
        <taxon>Eukaryota</taxon>
        <taxon>Amoebozoa</taxon>
        <taxon>Evosea</taxon>
        <taxon>Variosea</taxon>
        <taxon>Cavosteliida</taxon>
        <taxon>Cavosteliaceae</taxon>
        <taxon>Planoprotostelium</taxon>
    </lineage>
</organism>
<dbReference type="Gene3D" id="1.10.246.20">
    <property type="entry name" value="Coactivator CBP, KIX domain"/>
    <property type="match status" value="1"/>
</dbReference>
<comment type="subcellular location">
    <subcellularLocation>
        <location evidence="1">Nucleus</location>
    </subcellularLocation>
</comment>
<dbReference type="GO" id="GO:0005634">
    <property type="term" value="C:nucleus"/>
    <property type="evidence" value="ECO:0007669"/>
    <property type="project" value="UniProtKB-SubCell"/>
</dbReference>
<dbReference type="GO" id="GO:0003712">
    <property type="term" value="F:transcription coregulator activity"/>
    <property type="evidence" value="ECO:0007669"/>
    <property type="project" value="InterPro"/>
</dbReference>
<feature type="compositionally biased region" description="Low complexity" evidence="5">
    <location>
        <begin position="431"/>
        <end position="460"/>
    </location>
</feature>
<dbReference type="Pfam" id="PF21539">
    <property type="entry name" value="Med15_C"/>
    <property type="match status" value="1"/>
</dbReference>
<dbReference type="InterPro" id="IPR048386">
    <property type="entry name" value="Med15_C"/>
</dbReference>
<protein>
    <submittedName>
        <fullName evidence="8">Uncharacterized protein</fullName>
    </submittedName>
</protein>
<evidence type="ECO:0000313" key="9">
    <source>
        <dbReference type="Proteomes" id="UP000241769"/>
    </source>
</evidence>
<keyword evidence="3" id="KW-0804">Transcription</keyword>
<evidence type="ECO:0000256" key="3">
    <source>
        <dbReference type="ARBA" id="ARBA00023163"/>
    </source>
</evidence>
<dbReference type="InParanoid" id="A0A2P6MUN1"/>
<feature type="domain" description="ARC105/Med15 mediator subunit C-terminal" evidence="7">
    <location>
        <begin position="717"/>
        <end position="775"/>
    </location>
</feature>
<keyword evidence="4" id="KW-0539">Nucleus</keyword>
<evidence type="ECO:0000313" key="8">
    <source>
        <dbReference type="EMBL" id="PRP75397.1"/>
    </source>
</evidence>
<feature type="region of interest" description="Disordered" evidence="5">
    <location>
        <begin position="406"/>
        <end position="462"/>
    </location>
</feature>
<dbReference type="InterPro" id="IPR036546">
    <property type="entry name" value="MED15_KIX"/>
</dbReference>
<dbReference type="EMBL" id="MDYQ01000389">
    <property type="protein sequence ID" value="PRP75397.1"/>
    <property type="molecule type" value="Genomic_DNA"/>
</dbReference>
<evidence type="ECO:0000256" key="4">
    <source>
        <dbReference type="ARBA" id="ARBA00023242"/>
    </source>
</evidence>
<dbReference type="AlphaFoldDB" id="A0A2P6MUN1"/>
<keyword evidence="2" id="KW-0805">Transcription regulation</keyword>
<feature type="compositionally biased region" description="Polar residues" evidence="5">
    <location>
        <begin position="413"/>
        <end position="430"/>
    </location>
</feature>